<dbReference type="PANTHER" id="PTHR46093">
    <property type="entry name" value="ACYL-COA-BINDING DOMAIN-CONTAINING PROTEIN 5"/>
    <property type="match status" value="1"/>
</dbReference>
<dbReference type="EMBL" id="JAAPAO010000152">
    <property type="protein sequence ID" value="KAF4670457.1"/>
    <property type="molecule type" value="Genomic_DNA"/>
</dbReference>
<keyword evidence="6" id="KW-1185">Reference proteome</keyword>
<dbReference type="SUPFAM" id="SSF117281">
    <property type="entry name" value="Kelch motif"/>
    <property type="match status" value="1"/>
</dbReference>
<evidence type="ECO:0000256" key="3">
    <source>
        <dbReference type="SAM" id="Coils"/>
    </source>
</evidence>
<gene>
    <name evidence="5" type="ORF">FOL47_002045</name>
</gene>
<dbReference type="Proteomes" id="UP000591131">
    <property type="component" value="Unassembled WGS sequence"/>
</dbReference>
<reference evidence="5 6" key="1">
    <citation type="submission" date="2020-04" db="EMBL/GenBank/DDBJ databases">
        <title>Perkinsus chesapeaki whole genome sequence.</title>
        <authorList>
            <person name="Bogema D.R."/>
        </authorList>
    </citation>
    <scope>NUCLEOTIDE SEQUENCE [LARGE SCALE GENOMIC DNA]</scope>
    <source>
        <strain evidence="5">ATCC PRA-425</strain>
    </source>
</reference>
<dbReference type="InterPro" id="IPR011043">
    <property type="entry name" value="Gal_Oxase/kelch_b-propeller"/>
</dbReference>
<evidence type="ECO:0008006" key="7">
    <source>
        <dbReference type="Google" id="ProtNLM"/>
    </source>
</evidence>
<keyword evidence="3" id="KW-0175">Coiled coil</keyword>
<feature type="region of interest" description="Disordered" evidence="4">
    <location>
        <begin position="1"/>
        <end position="27"/>
    </location>
</feature>
<feature type="compositionally biased region" description="Basic residues" evidence="4">
    <location>
        <begin position="512"/>
        <end position="533"/>
    </location>
</feature>
<keyword evidence="1" id="KW-0880">Kelch repeat</keyword>
<dbReference type="PANTHER" id="PTHR46093:SF18">
    <property type="entry name" value="FIBRONECTIN TYPE-III DOMAIN-CONTAINING PROTEIN"/>
    <property type="match status" value="1"/>
</dbReference>
<accession>A0A7J6MG93</accession>
<dbReference type="InterPro" id="IPR015915">
    <property type="entry name" value="Kelch-typ_b-propeller"/>
</dbReference>
<feature type="region of interest" description="Disordered" evidence="4">
    <location>
        <begin position="502"/>
        <end position="533"/>
    </location>
</feature>
<keyword evidence="2" id="KW-0677">Repeat</keyword>
<dbReference type="Gene3D" id="2.120.10.80">
    <property type="entry name" value="Kelch-type beta propeller"/>
    <property type="match status" value="2"/>
</dbReference>
<evidence type="ECO:0000256" key="4">
    <source>
        <dbReference type="SAM" id="MobiDB-lite"/>
    </source>
</evidence>
<feature type="compositionally biased region" description="Polar residues" evidence="4">
    <location>
        <begin position="11"/>
        <end position="27"/>
    </location>
</feature>
<name>A0A7J6MG93_PERCH</name>
<evidence type="ECO:0000313" key="5">
    <source>
        <dbReference type="EMBL" id="KAF4670457.1"/>
    </source>
</evidence>
<dbReference type="Pfam" id="PF24681">
    <property type="entry name" value="Kelch_KLHDC2_KLHL20_DRC7"/>
    <property type="match status" value="1"/>
</dbReference>
<feature type="coiled-coil region" evidence="3">
    <location>
        <begin position="427"/>
        <end position="461"/>
    </location>
</feature>
<evidence type="ECO:0000256" key="2">
    <source>
        <dbReference type="ARBA" id="ARBA00022737"/>
    </source>
</evidence>
<organism evidence="5 6">
    <name type="scientific">Perkinsus chesapeaki</name>
    <name type="common">Clam parasite</name>
    <name type="synonym">Perkinsus andrewsi</name>
    <dbReference type="NCBI Taxonomy" id="330153"/>
    <lineage>
        <taxon>Eukaryota</taxon>
        <taxon>Sar</taxon>
        <taxon>Alveolata</taxon>
        <taxon>Perkinsozoa</taxon>
        <taxon>Perkinsea</taxon>
        <taxon>Perkinsida</taxon>
        <taxon>Perkinsidae</taxon>
        <taxon>Perkinsus</taxon>
    </lineage>
</organism>
<sequence length="533" mass="59006">MACSIRADSVTGVTGHSPSIRNGASLSPTPDGKRYVLFGGDPSESSLTPVVYALTETYMPGRWMKTLPTEESRGSSKPPPVAFASSLVFETSSKELYLIVHGGIGYDRVSTAGTFAFDLQKPRWRRLFFAHGCPPPRDSAGLCTSPVRSHELLLFGGISNPEKLRLCDMWSLDLSDADWDYDSLPSQNSTIRGAMWRKVRRRDESAIRPSPRDKFAMSSHDPSGSVFVFGGGTGKARRVEWSTSLSNELWRLDATRFTWEIVTAKGAAPPPCQGDGSSSWLWSIGDFDLLLLPKDTPSLYAINLEDNYWYRVLVSGDICRNLSQIDALWAISPCIRGRGIMLHGNNAVVSIVVENGNDGTQWTTSTKRPAVPEEPIMLRDAEELVMKSRKAILALEENVAAIGTAKRRLLNELEQMRGQAGIDEELIREGQGRIKQLQARIEDLEAQLKGGQHREQEHKKRVRCYDKLDGTLRKLFEAASSGKWDKVKSIVFEAEKIFNSLSNPASAGTSRARSRSPQRTPTAKRKPGKHIGS</sequence>
<dbReference type="OrthoDB" id="10250130at2759"/>
<comment type="caution">
    <text evidence="5">The sequence shown here is derived from an EMBL/GenBank/DDBJ whole genome shotgun (WGS) entry which is preliminary data.</text>
</comment>
<dbReference type="SUPFAM" id="SSF50965">
    <property type="entry name" value="Galactose oxidase, central domain"/>
    <property type="match status" value="1"/>
</dbReference>
<evidence type="ECO:0000256" key="1">
    <source>
        <dbReference type="ARBA" id="ARBA00022441"/>
    </source>
</evidence>
<evidence type="ECO:0000313" key="6">
    <source>
        <dbReference type="Proteomes" id="UP000591131"/>
    </source>
</evidence>
<dbReference type="AlphaFoldDB" id="A0A7J6MG93"/>
<proteinExistence type="predicted"/>
<protein>
    <recommendedName>
        <fullName evidence="7">Kelch domain containing</fullName>
    </recommendedName>
</protein>